<protein>
    <recommendedName>
        <fullName evidence="3">DNA-binding protein</fullName>
    </recommendedName>
</protein>
<evidence type="ECO:0000313" key="2">
    <source>
        <dbReference type="EMBL" id="BCE85031.1"/>
    </source>
</evidence>
<evidence type="ECO:0008006" key="3">
    <source>
        <dbReference type="Google" id="ProtNLM"/>
    </source>
</evidence>
<accession>A0A809XUH6</accession>
<dbReference type="EMBL" id="AP023098">
    <property type="protein sequence ID" value="BCE85031.1"/>
    <property type="molecule type" value="Genomic_DNA"/>
</dbReference>
<reference evidence="2" key="2">
    <citation type="submission" date="2020-05" db="EMBL/GenBank/DDBJ databases">
        <title>Complete genome sequence of Bradyrhizobium diazoefficiens XF9 isolated from soybean nodule.</title>
        <authorList>
            <person name="Noda R."/>
            <person name="Kakizaki K."/>
            <person name="Minamisawa K."/>
        </authorList>
    </citation>
    <scope>NUCLEOTIDE SEQUENCE</scope>
    <source>
        <strain evidence="2">XF9</strain>
    </source>
</reference>
<proteinExistence type="predicted"/>
<dbReference type="AlphaFoldDB" id="A0A809XUH6"/>
<gene>
    <name evidence="1" type="ORF">XF2B_40640</name>
    <name evidence="2" type="ORF">XF9B_64520</name>
</gene>
<evidence type="ECO:0000313" key="1">
    <source>
        <dbReference type="EMBL" id="BCE30295.1"/>
    </source>
</evidence>
<name>A0A809XUH6_9BRAD</name>
<sequence>MFSDLDRPIWGVPAIAEVINRSPSKVYYLLEKGHLPARKIGKLWTSTPRELLAAVTGRAPAEAE</sequence>
<reference evidence="1" key="1">
    <citation type="submission" date="2020-05" db="EMBL/GenBank/DDBJ databases">
        <title>Complete genome sequence of Bradyrhizobium diazoefficiens XF2 isolated from soybean nodule.</title>
        <authorList>
            <person name="Noda R."/>
            <person name="Kakizaki K."/>
            <person name="Minamisawa K."/>
        </authorList>
    </citation>
    <scope>NUCLEOTIDE SEQUENCE</scope>
    <source>
        <strain evidence="1">XF2</strain>
    </source>
</reference>
<organism evidence="1">
    <name type="scientific">Bradyrhizobium diazoefficiens</name>
    <dbReference type="NCBI Taxonomy" id="1355477"/>
    <lineage>
        <taxon>Bacteria</taxon>
        <taxon>Pseudomonadati</taxon>
        <taxon>Pseudomonadota</taxon>
        <taxon>Alphaproteobacteria</taxon>
        <taxon>Hyphomicrobiales</taxon>
        <taxon>Nitrobacteraceae</taxon>
        <taxon>Bradyrhizobium</taxon>
    </lineage>
</organism>
<dbReference type="EMBL" id="AP023092">
    <property type="protein sequence ID" value="BCE30295.1"/>
    <property type="molecule type" value="Genomic_DNA"/>
</dbReference>